<evidence type="ECO:0008006" key="3">
    <source>
        <dbReference type="Google" id="ProtNLM"/>
    </source>
</evidence>
<evidence type="ECO:0000313" key="1">
    <source>
        <dbReference type="EMBL" id="RVU32894.1"/>
    </source>
</evidence>
<accession>A0A437QEE5</accession>
<gene>
    <name evidence="1" type="ORF">EOE65_04355</name>
</gene>
<proteinExistence type="predicted"/>
<evidence type="ECO:0000313" key="2">
    <source>
        <dbReference type="Proteomes" id="UP000282818"/>
    </source>
</evidence>
<dbReference type="RefSeq" id="WP_127693062.1">
    <property type="nucleotide sequence ID" value="NZ_SACQ01000001.1"/>
</dbReference>
<dbReference type="AlphaFoldDB" id="A0A437QEE5"/>
<dbReference type="EMBL" id="SACQ01000001">
    <property type="protein sequence ID" value="RVU32894.1"/>
    <property type="molecule type" value="Genomic_DNA"/>
</dbReference>
<protein>
    <recommendedName>
        <fullName evidence="3">RiboL-PSP-HEPN domain-containing protein</fullName>
    </recommendedName>
</protein>
<sequence>MIEEIEGKLTQVRASGIADLLAVVTEQFVFHCNTVNQLYEKYGKIPEDECLVQDNLTAKNQAIISQVFTAMIIEAFYFDYYHGKKSKPKADVWSKQSPVKQFLSLAQEFWGIKNVEETKLYSQLNDLNRVRKRWVHNQSTQLGKYAKDLNYLSADGCIDFLRRFFKFVNEQDTSYKAAKLISDHLSSLQLQMKGYTGL</sequence>
<organism evidence="1 2">
    <name type="scientific">Neptunomonas marina</name>
    <dbReference type="NCBI Taxonomy" id="1815562"/>
    <lineage>
        <taxon>Bacteria</taxon>
        <taxon>Pseudomonadati</taxon>
        <taxon>Pseudomonadota</taxon>
        <taxon>Gammaproteobacteria</taxon>
        <taxon>Oceanospirillales</taxon>
        <taxon>Oceanospirillaceae</taxon>
        <taxon>Neptunomonas</taxon>
    </lineage>
</organism>
<dbReference type="Proteomes" id="UP000282818">
    <property type="component" value="Unassembled WGS sequence"/>
</dbReference>
<name>A0A437QEE5_9GAMM</name>
<reference evidence="1 2" key="1">
    <citation type="submission" date="2019-01" db="EMBL/GenBank/DDBJ databases">
        <authorList>
            <person name="Chen W.-M."/>
        </authorList>
    </citation>
    <scope>NUCLEOTIDE SEQUENCE [LARGE SCALE GENOMIC DNA]</scope>
    <source>
        <strain evidence="1 2">HPM-16</strain>
    </source>
</reference>
<comment type="caution">
    <text evidence="1">The sequence shown here is derived from an EMBL/GenBank/DDBJ whole genome shotgun (WGS) entry which is preliminary data.</text>
</comment>
<keyword evidence="2" id="KW-1185">Reference proteome</keyword>